<accession>A0AAN6PYX3</accession>
<reference evidence="3" key="2">
    <citation type="submission" date="2023-05" db="EMBL/GenBank/DDBJ databases">
        <authorList>
            <consortium name="Lawrence Berkeley National Laboratory"/>
            <person name="Steindorff A."/>
            <person name="Hensen N."/>
            <person name="Bonometti L."/>
            <person name="Westerberg I."/>
            <person name="Brannstrom I.O."/>
            <person name="Guillou S."/>
            <person name="Cros-Aarteil S."/>
            <person name="Calhoun S."/>
            <person name="Haridas S."/>
            <person name="Kuo A."/>
            <person name="Mondo S."/>
            <person name="Pangilinan J."/>
            <person name="Riley R."/>
            <person name="Labutti K."/>
            <person name="Andreopoulos B."/>
            <person name="Lipzen A."/>
            <person name="Chen C."/>
            <person name="Yanf M."/>
            <person name="Daum C."/>
            <person name="Ng V."/>
            <person name="Clum A."/>
            <person name="Ohm R."/>
            <person name="Martin F."/>
            <person name="Silar P."/>
            <person name="Natvig D."/>
            <person name="Lalanne C."/>
            <person name="Gautier V."/>
            <person name="Ament-Velasquez S.L."/>
            <person name="Kruys A."/>
            <person name="Hutchinson M.I."/>
            <person name="Powell A.J."/>
            <person name="Barry K."/>
            <person name="Miller A.N."/>
            <person name="Grigoriev I.V."/>
            <person name="Debuchy R."/>
            <person name="Gladieux P."/>
            <person name="Thoren M.H."/>
            <person name="Johannesson H."/>
        </authorList>
    </citation>
    <scope>NUCLEOTIDE SEQUENCE</scope>
    <source>
        <strain evidence="3">CBS 757.83</strain>
    </source>
</reference>
<keyword evidence="4" id="KW-1185">Reference proteome</keyword>
<dbReference type="Pfam" id="PF01544">
    <property type="entry name" value="CorA"/>
    <property type="match status" value="1"/>
</dbReference>
<comment type="caution">
    <text evidence="3">The sequence shown here is derived from an EMBL/GenBank/DDBJ whole genome shotgun (WGS) entry which is preliminary data.</text>
</comment>
<dbReference type="EMBL" id="MU863641">
    <property type="protein sequence ID" value="KAK4100358.1"/>
    <property type="molecule type" value="Genomic_DNA"/>
</dbReference>
<feature type="compositionally biased region" description="Low complexity" evidence="2">
    <location>
        <begin position="526"/>
        <end position="536"/>
    </location>
</feature>
<evidence type="ECO:0000313" key="4">
    <source>
        <dbReference type="Proteomes" id="UP001305647"/>
    </source>
</evidence>
<reference evidence="3" key="1">
    <citation type="journal article" date="2023" name="Mol. Phylogenet. Evol.">
        <title>Genome-scale phylogeny and comparative genomics of the fungal order Sordariales.</title>
        <authorList>
            <person name="Hensen N."/>
            <person name="Bonometti L."/>
            <person name="Westerberg I."/>
            <person name="Brannstrom I.O."/>
            <person name="Guillou S."/>
            <person name="Cros-Aarteil S."/>
            <person name="Calhoun S."/>
            <person name="Haridas S."/>
            <person name="Kuo A."/>
            <person name="Mondo S."/>
            <person name="Pangilinan J."/>
            <person name="Riley R."/>
            <person name="LaButti K."/>
            <person name="Andreopoulos B."/>
            <person name="Lipzen A."/>
            <person name="Chen C."/>
            <person name="Yan M."/>
            <person name="Daum C."/>
            <person name="Ng V."/>
            <person name="Clum A."/>
            <person name="Steindorff A."/>
            <person name="Ohm R.A."/>
            <person name="Martin F."/>
            <person name="Silar P."/>
            <person name="Natvig D.O."/>
            <person name="Lalanne C."/>
            <person name="Gautier V."/>
            <person name="Ament-Velasquez S.L."/>
            <person name="Kruys A."/>
            <person name="Hutchinson M.I."/>
            <person name="Powell A.J."/>
            <person name="Barry K."/>
            <person name="Miller A.N."/>
            <person name="Grigoriev I.V."/>
            <person name="Debuchy R."/>
            <person name="Gladieux P."/>
            <person name="Hiltunen Thoren M."/>
            <person name="Johannesson H."/>
        </authorList>
    </citation>
    <scope>NUCLEOTIDE SEQUENCE</scope>
    <source>
        <strain evidence="3">CBS 757.83</strain>
    </source>
</reference>
<dbReference type="Proteomes" id="UP001305647">
    <property type="component" value="Unassembled WGS sequence"/>
</dbReference>
<keyword evidence="1" id="KW-0175">Coiled coil</keyword>
<name>A0AAN6PYX3_9PEZI</name>
<dbReference type="AlphaFoldDB" id="A0AAN6PYX3"/>
<sequence length="638" mass="71034">MNNTRLEDILRTAEHHHEQYLKNLRLVLDVSATGTRTVRTGSNDVTASPLLKAVSFGPTPPQSIGGRARWLTNESTKVKPASVYDGLFLPGEELGEFSPLTPLSRTASAKAHAPDSSGPVPSVSKLLPRVSFSEENLVAHIRNVNEASETSRGTVTALGDVWQRRDELEPSTVLGSFESGEGSRCESATYVVYEVGRDGIPQPMPIPSGPAAVAGVDGDGDNGDASVWSVLKDINSNGKAAGRMTCVASLVRSQQVVNLFRILQEPSPLTLAAAHLTLRDHFDMDELFQHLVSTEGNKGKTKAYVNRAFEADPIRQRSFFFVFKYYTVLGEGLTPAPWQAYDDRPPDRRSPDHIDLAECSSVLALSLGGKPTGTVKVKVRRRARSGVLYDTFAPWHLLNMQCFPDDEHSMRSDNAQKHFCNGPHAFLDALCVEYRDAVKRYTQVNEMITKLITPPNQFMFDVRLRDKLLFEDSHFTYSRRYFWAYNTLGVINEGIKSMRAAYLTTFTKDFWAGRHPTLWPYPPPSAASSSEQQQSEQEARKEEPDADGEEQEEDDGDTLQQQYLARMDALRQELESAVAELQAMHDKNESARTEIRSLREQLFSGSSVKESRRAIEQGANIKILTSVSMVFLPLTFVV</sequence>
<evidence type="ECO:0000256" key="1">
    <source>
        <dbReference type="SAM" id="Coils"/>
    </source>
</evidence>
<dbReference type="InterPro" id="IPR002523">
    <property type="entry name" value="MgTranspt_CorA/ZnTranspt_ZntB"/>
</dbReference>
<evidence type="ECO:0000256" key="2">
    <source>
        <dbReference type="SAM" id="MobiDB-lite"/>
    </source>
</evidence>
<feature type="region of interest" description="Disordered" evidence="2">
    <location>
        <begin position="521"/>
        <end position="557"/>
    </location>
</feature>
<dbReference type="GO" id="GO:0016020">
    <property type="term" value="C:membrane"/>
    <property type="evidence" value="ECO:0007669"/>
    <property type="project" value="InterPro"/>
</dbReference>
<organism evidence="3 4">
    <name type="scientific">Parathielavia hyrcaniae</name>
    <dbReference type="NCBI Taxonomy" id="113614"/>
    <lineage>
        <taxon>Eukaryota</taxon>
        <taxon>Fungi</taxon>
        <taxon>Dikarya</taxon>
        <taxon>Ascomycota</taxon>
        <taxon>Pezizomycotina</taxon>
        <taxon>Sordariomycetes</taxon>
        <taxon>Sordariomycetidae</taxon>
        <taxon>Sordariales</taxon>
        <taxon>Chaetomiaceae</taxon>
        <taxon>Parathielavia</taxon>
    </lineage>
</organism>
<dbReference type="GO" id="GO:0046873">
    <property type="term" value="F:metal ion transmembrane transporter activity"/>
    <property type="evidence" value="ECO:0007669"/>
    <property type="project" value="InterPro"/>
</dbReference>
<gene>
    <name evidence="3" type="ORF">N658DRAFT_507877</name>
</gene>
<feature type="compositionally biased region" description="Acidic residues" evidence="2">
    <location>
        <begin position="544"/>
        <end position="557"/>
    </location>
</feature>
<evidence type="ECO:0000313" key="3">
    <source>
        <dbReference type="EMBL" id="KAK4100358.1"/>
    </source>
</evidence>
<protein>
    <submittedName>
        <fullName evidence="3">Uncharacterized protein</fullName>
    </submittedName>
</protein>
<feature type="coiled-coil region" evidence="1">
    <location>
        <begin position="560"/>
        <end position="601"/>
    </location>
</feature>
<feature type="non-terminal residue" evidence="3">
    <location>
        <position position="638"/>
    </location>
</feature>
<proteinExistence type="predicted"/>